<evidence type="ECO:0000313" key="2">
    <source>
        <dbReference type="Proteomes" id="UP001060215"/>
    </source>
</evidence>
<accession>A0ACC0FYA4</accession>
<comment type="caution">
    <text evidence="1">The sequence shown here is derived from an EMBL/GenBank/DDBJ whole genome shotgun (WGS) entry which is preliminary data.</text>
</comment>
<organism evidence="1 2">
    <name type="scientific">Camellia lanceoleosa</name>
    <dbReference type="NCBI Taxonomy" id="1840588"/>
    <lineage>
        <taxon>Eukaryota</taxon>
        <taxon>Viridiplantae</taxon>
        <taxon>Streptophyta</taxon>
        <taxon>Embryophyta</taxon>
        <taxon>Tracheophyta</taxon>
        <taxon>Spermatophyta</taxon>
        <taxon>Magnoliopsida</taxon>
        <taxon>eudicotyledons</taxon>
        <taxon>Gunneridae</taxon>
        <taxon>Pentapetalae</taxon>
        <taxon>asterids</taxon>
        <taxon>Ericales</taxon>
        <taxon>Theaceae</taxon>
        <taxon>Camellia</taxon>
    </lineage>
</organism>
<evidence type="ECO:0000313" key="1">
    <source>
        <dbReference type="EMBL" id="KAI7993791.1"/>
    </source>
</evidence>
<protein>
    <submittedName>
        <fullName evidence="1">G-type lectin S-receptor-like serine/threonine-protein kinase CES101</fullName>
    </submittedName>
</protein>
<gene>
    <name evidence="1" type="ORF">LOK49_LG11G01971</name>
</gene>
<name>A0ACC0FYA4_9ERIC</name>
<sequence length="792" mass="89280">MAMNPIFLLGFTLFFFIGGLDSALVAGRISTIGHGDELNFTDSLVSQGGNFTLGFFTFPITNHSYLGIWYTKDDQLRRVWIANPNNPLSNSSVLTIDNTTGILKITDRGRTVLNIYDQVSRNATATLEDSGNFVLKTENQILWQSFDYPTDTLLPGMKIGTNLVTGKNWSLTSWFSESIPASGTFKLTWEEPEPLISSGELVIYRDGQRYWTSGLLSYQNFPNMPMLNGPNSAFHHNLLPVSNKEEKYLTYSVYDEPLLMWKLEPEGYIVDSSNLFITPYLFCYGYQSGSNDGCVSHFGLPSCRSRKDTFMQKQARFEGNTVSQRDDNSGLSISECMEKCWNNCSCVGFTTSNSNGTGCITWTGDLVYQEISGAEGIYVMVHENSPKRKIWVQVVIAMAIFLLILLSGYSCYLIRRKYQQREVEKRKRKEYLKELTTSDSFNNANEVEGDGNEGHGLNILGFTTIMEATNNFSNENKLGQGGFGPVYKGKLRDGREIAVKRLSRTSGQGLVEFKNELILISKLQHTNLVRVLGCCIHGEEKMLIYEFMPNKSLDFFIFDPTKKELLDWGKRLNIIDGVAQGLLYLHKYSRMKVIHRDLKANNVLLDENMNAKISDFGMARIFKQNETEATTNRVVGTYGYMSPEYAMDGIFSIKSDVFSFGILILEIVSGRRNTSFYHFDDRSLNLIGYVWDFWKDGTALELKDPSLDGSYATNQLLRIIHVGLLCVQESATDRPNMSDVISMLSNETMVLPAPKQPAFFTGRNVPNTVTSNEGTSKDCSLNNLTISIMEVR</sequence>
<dbReference type="Proteomes" id="UP001060215">
    <property type="component" value="Chromosome 12"/>
</dbReference>
<dbReference type="EMBL" id="CM045769">
    <property type="protein sequence ID" value="KAI7993791.1"/>
    <property type="molecule type" value="Genomic_DNA"/>
</dbReference>
<proteinExistence type="predicted"/>
<reference evidence="1 2" key="1">
    <citation type="journal article" date="2022" name="Plant J.">
        <title>Chromosome-level genome of Camellia lanceoleosa provides a valuable resource for understanding genome evolution and self-incompatibility.</title>
        <authorList>
            <person name="Gong W."/>
            <person name="Xiao S."/>
            <person name="Wang L."/>
            <person name="Liao Z."/>
            <person name="Chang Y."/>
            <person name="Mo W."/>
            <person name="Hu G."/>
            <person name="Li W."/>
            <person name="Zhao G."/>
            <person name="Zhu H."/>
            <person name="Hu X."/>
            <person name="Ji K."/>
            <person name="Xiang X."/>
            <person name="Song Q."/>
            <person name="Yuan D."/>
            <person name="Jin S."/>
            <person name="Zhang L."/>
        </authorList>
    </citation>
    <scope>NUCLEOTIDE SEQUENCE [LARGE SCALE GENOMIC DNA]</scope>
    <source>
        <strain evidence="1">SQ_2022a</strain>
    </source>
</reference>
<keyword evidence="2" id="KW-1185">Reference proteome</keyword>